<sequence length="481" mass="48215">MTTNRPMRGMAVLAAGALVWGIGAAPASADTVRDGQWPLNNYHATKDVWPISQGEGVTVAVIDSGVAEHQDLSGQVLPGTDCSGEGLDYKTDKVGHGTAMASLIAGHGHGDQAGVMGLAPKAKILPVRIGTFDVDSGSMVSGNLAECLRYAVDHGARVVNMSISGSSAEAGVRDAVKYAVEKDVVVVASAGNTGGDHPVEYPSAFPGVVSVGAVDQQGNIWSKSNSGPEVTLAAPGVDIYSATAKSSSSYGKGNGTSGAAAYVSAIAALVRSKYPNLSAGQVINRMIKSAIAPPDKSPVPNSKYGYGIASAKGALAANPAVDNGPKENPLLTRVESQADPSGKPSSAASKPAPGNSTAPGDSSAAKEDGGIPVYVLAIVGVLALVVIGGVIVLVRRSRGNGSGGGGNGGGGGGFVPPTPPPYGPGAQQFPPQQQAPYAGQGQPQQSSYVGQGNGQPQQFGSSQPYQQYPPQQPPAGGSPYS</sequence>
<dbReference type="Gene3D" id="3.40.50.200">
    <property type="entry name" value="Peptidase S8/S53 domain"/>
    <property type="match status" value="1"/>
</dbReference>
<feature type="compositionally biased region" description="Low complexity" evidence="11">
    <location>
        <begin position="454"/>
        <end position="481"/>
    </location>
</feature>
<evidence type="ECO:0000256" key="1">
    <source>
        <dbReference type="ARBA" id="ARBA00004162"/>
    </source>
</evidence>
<gene>
    <name evidence="15" type="primary">mycP_1</name>
    <name evidence="15" type="ORF">GCM10009663_23210</name>
</gene>
<keyword evidence="3" id="KW-1003">Cell membrane</keyword>
<dbReference type="Proteomes" id="UP001499987">
    <property type="component" value="Unassembled WGS sequence"/>
</dbReference>
<feature type="transmembrane region" description="Helical" evidence="12">
    <location>
        <begin position="371"/>
        <end position="394"/>
    </location>
</feature>
<reference evidence="16" key="1">
    <citation type="journal article" date="2019" name="Int. J. Syst. Evol. Microbiol.">
        <title>The Global Catalogue of Microorganisms (GCM) 10K type strain sequencing project: providing services to taxonomists for standard genome sequencing and annotation.</title>
        <authorList>
            <consortium name="The Broad Institute Genomics Platform"/>
            <consortium name="The Broad Institute Genome Sequencing Center for Infectious Disease"/>
            <person name="Wu L."/>
            <person name="Ma J."/>
        </authorList>
    </citation>
    <scope>NUCLEOTIDE SEQUENCE [LARGE SCALE GENOMIC DNA]</scope>
    <source>
        <strain evidence="16">JCM 13002</strain>
    </source>
</reference>
<evidence type="ECO:0000313" key="16">
    <source>
        <dbReference type="Proteomes" id="UP001499987"/>
    </source>
</evidence>
<dbReference type="Pfam" id="PF00082">
    <property type="entry name" value="Peptidase_S8"/>
    <property type="match status" value="1"/>
</dbReference>
<feature type="active site" description="Charge relay system" evidence="10">
    <location>
        <position position="96"/>
    </location>
</feature>
<feature type="compositionally biased region" description="Gly residues" evidence="11">
    <location>
        <begin position="400"/>
        <end position="414"/>
    </location>
</feature>
<dbReference type="InterPro" id="IPR015500">
    <property type="entry name" value="Peptidase_S8_subtilisin-rel"/>
</dbReference>
<evidence type="ECO:0000256" key="3">
    <source>
        <dbReference type="ARBA" id="ARBA00022475"/>
    </source>
</evidence>
<dbReference type="GO" id="GO:0008233">
    <property type="term" value="F:peptidase activity"/>
    <property type="evidence" value="ECO:0007669"/>
    <property type="project" value="UniProtKB-KW"/>
</dbReference>
<feature type="chain" id="PRO_5046885980" evidence="13">
    <location>
        <begin position="30"/>
        <end position="481"/>
    </location>
</feature>
<keyword evidence="5 12" id="KW-0812">Transmembrane</keyword>
<dbReference type="RefSeq" id="WP_344623449.1">
    <property type="nucleotide sequence ID" value="NZ_BAAALD010000016.1"/>
</dbReference>
<comment type="subcellular location">
    <subcellularLocation>
        <location evidence="1">Cell membrane</location>
        <topology evidence="1">Single-pass membrane protein</topology>
    </subcellularLocation>
</comment>
<evidence type="ECO:0000256" key="5">
    <source>
        <dbReference type="ARBA" id="ARBA00022692"/>
    </source>
</evidence>
<comment type="caution">
    <text evidence="15">The sequence shown here is derived from an EMBL/GenBank/DDBJ whole genome shotgun (WGS) entry which is preliminary data.</text>
</comment>
<evidence type="ECO:0000256" key="13">
    <source>
        <dbReference type="SAM" id="SignalP"/>
    </source>
</evidence>
<comment type="similarity">
    <text evidence="2 10">Belongs to the peptidase S8 family.</text>
</comment>
<dbReference type="InterPro" id="IPR023834">
    <property type="entry name" value="T7SS_pept_S8A_mycosin"/>
</dbReference>
<keyword evidence="9 12" id="KW-0472">Membrane</keyword>
<keyword evidence="4 10" id="KW-0645">Protease</keyword>
<dbReference type="NCBIfam" id="TIGR03921">
    <property type="entry name" value="T7SS_mycosin"/>
    <property type="match status" value="1"/>
</dbReference>
<dbReference type="PROSITE" id="PS51892">
    <property type="entry name" value="SUBTILASE"/>
    <property type="match status" value="1"/>
</dbReference>
<dbReference type="EMBL" id="BAAALD010000016">
    <property type="protein sequence ID" value="GAA1080038.1"/>
    <property type="molecule type" value="Genomic_DNA"/>
</dbReference>
<evidence type="ECO:0000256" key="4">
    <source>
        <dbReference type="ARBA" id="ARBA00022670"/>
    </source>
</evidence>
<accession>A0ABP4DZL6</accession>
<dbReference type="PRINTS" id="PR00723">
    <property type="entry name" value="SUBTILISIN"/>
</dbReference>
<feature type="active site" description="Charge relay system" evidence="10">
    <location>
        <position position="63"/>
    </location>
</feature>
<feature type="active site" description="Charge relay system" evidence="10">
    <location>
        <position position="257"/>
    </location>
</feature>
<feature type="signal peptide" evidence="13">
    <location>
        <begin position="1"/>
        <end position="29"/>
    </location>
</feature>
<name>A0ABP4DZL6_9ACTN</name>
<feature type="compositionally biased region" description="Low complexity" evidence="11">
    <location>
        <begin position="424"/>
        <end position="445"/>
    </location>
</feature>
<evidence type="ECO:0000256" key="10">
    <source>
        <dbReference type="PROSITE-ProRule" id="PRU01240"/>
    </source>
</evidence>
<evidence type="ECO:0000256" key="8">
    <source>
        <dbReference type="ARBA" id="ARBA00022989"/>
    </source>
</evidence>
<evidence type="ECO:0000259" key="14">
    <source>
        <dbReference type="Pfam" id="PF00082"/>
    </source>
</evidence>
<dbReference type="GO" id="GO:0006508">
    <property type="term" value="P:proteolysis"/>
    <property type="evidence" value="ECO:0007669"/>
    <property type="project" value="UniProtKB-KW"/>
</dbReference>
<evidence type="ECO:0000256" key="11">
    <source>
        <dbReference type="SAM" id="MobiDB-lite"/>
    </source>
</evidence>
<proteinExistence type="inferred from homology"/>
<dbReference type="PANTHER" id="PTHR43806">
    <property type="entry name" value="PEPTIDASE S8"/>
    <property type="match status" value="1"/>
</dbReference>
<dbReference type="InterPro" id="IPR036852">
    <property type="entry name" value="Peptidase_S8/S53_dom_sf"/>
</dbReference>
<dbReference type="SUPFAM" id="SSF52743">
    <property type="entry name" value="Subtilisin-like"/>
    <property type="match status" value="1"/>
</dbReference>
<dbReference type="PANTHER" id="PTHR43806:SF11">
    <property type="entry name" value="CEREVISIN-RELATED"/>
    <property type="match status" value="1"/>
</dbReference>
<keyword evidence="8 12" id="KW-1133">Transmembrane helix</keyword>
<dbReference type="PROSITE" id="PS00136">
    <property type="entry name" value="SUBTILASE_ASP"/>
    <property type="match status" value="1"/>
</dbReference>
<dbReference type="InterPro" id="IPR000209">
    <property type="entry name" value="Peptidase_S8/S53_dom"/>
</dbReference>
<evidence type="ECO:0000256" key="12">
    <source>
        <dbReference type="SAM" id="Phobius"/>
    </source>
</evidence>
<keyword evidence="13" id="KW-0732">Signal</keyword>
<feature type="domain" description="Peptidase S8/S53" evidence="14">
    <location>
        <begin position="54"/>
        <end position="307"/>
    </location>
</feature>
<keyword evidence="6 10" id="KW-0378">Hydrolase</keyword>
<organism evidence="15 16">
    <name type="scientific">Kitasatospora arboriphila</name>
    <dbReference type="NCBI Taxonomy" id="258052"/>
    <lineage>
        <taxon>Bacteria</taxon>
        <taxon>Bacillati</taxon>
        <taxon>Actinomycetota</taxon>
        <taxon>Actinomycetes</taxon>
        <taxon>Kitasatosporales</taxon>
        <taxon>Streptomycetaceae</taxon>
        <taxon>Kitasatospora</taxon>
    </lineage>
</organism>
<evidence type="ECO:0000313" key="15">
    <source>
        <dbReference type="EMBL" id="GAA1080038.1"/>
    </source>
</evidence>
<feature type="region of interest" description="Disordered" evidence="11">
    <location>
        <begin position="335"/>
        <end position="366"/>
    </location>
</feature>
<dbReference type="InterPro" id="IPR050131">
    <property type="entry name" value="Peptidase_S8_subtilisin-like"/>
</dbReference>
<evidence type="ECO:0000256" key="2">
    <source>
        <dbReference type="ARBA" id="ARBA00011073"/>
    </source>
</evidence>
<protein>
    <submittedName>
        <fullName evidence="15">Type VII secretion-associated serine protease mycosin</fullName>
    </submittedName>
</protein>
<dbReference type="InterPro" id="IPR023827">
    <property type="entry name" value="Peptidase_S8_Asp-AS"/>
</dbReference>
<evidence type="ECO:0000256" key="6">
    <source>
        <dbReference type="ARBA" id="ARBA00022801"/>
    </source>
</evidence>
<evidence type="ECO:0000256" key="7">
    <source>
        <dbReference type="ARBA" id="ARBA00022825"/>
    </source>
</evidence>
<feature type="compositionally biased region" description="Low complexity" evidence="11">
    <location>
        <begin position="338"/>
        <end position="354"/>
    </location>
</feature>
<keyword evidence="16" id="KW-1185">Reference proteome</keyword>
<evidence type="ECO:0000256" key="9">
    <source>
        <dbReference type="ARBA" id="ARBA00023136"/>
    </source>
</evidence>
<keyword evidence="7 10" id="KW-0720">Serine protease</keyword>
<feature type="region of interest" description="Disordered" evidence="11">
    <location>
        <begin position="400"/>
        <end position="481"/>
    </location>
</feature>